<gene>
    <name evidence="1" type="ORF">UFOPK3010_00885</name>
</gene>
<dbReference type="AlphaFoldDB" id="A0A6J6YDR2"/>
<accession>A0A6J6YDR2</accession>
<proteinExistence type="predicted"/>
<evidence type="ECO:0000313" key="1">
    <source>
        <dbReference type="EMBL" id="CAB4806333.1"/>
    </source>
</evidence>
<reference evidence="1" key="1">
    <citation type="submission" date="2020-05" db="EMBL/GenBank/DDBJ databases">
        <authorList>
            <person name="Chiriac C."/>
            <person name="Salcher M."/>
            <person name="Ghai R."/>
            <person name="Kavagutti S V."/>
        </authorList>
    </citation>
    <scope>NUCLEOTIDE SEQUENCE</scope>
</reference>
<dbReference type="EMBL" id="CAFAAM010000106">
    <property type="protein sequence ID" value="CAB4806333.1"/>
    <property type="molecule type" value="Genomic_DNA"/>
</dbReference>
<organism evidence="1">
    <name type="scientific">freshwater metagenome</name>
    <dbReference type="NCBI Taxonomy" id="449393"/>
    <lineage>
        <taxon>unclassified sequences</taxon>
        <taxon>metagenomes</taxon>
        <taxon>ecological metagenomes</taxon>
    </lineage>
</organism>
<protein>
    <submittedName>
        <fullName evidence="1">Unannotated protein</fullName>
    </submittedName>
</protein>
<name>A0A6J6YDR2_9ZZZZ</name>
<sequence>MICTAVAHHIATNRSVTDLRGEVDGVRCAVDAVEVLGERLPLPSDSLVKRGAGDVFDTFHDFDKPVMTIRCDRSESHTAISHDGGGDALPRRWREVGIPTHLAVIVRVDVDPSRSHEETGGI</sequence>